<dbReference type="AlphaFoldDB" id="A0A382ZSU1"/>
<dbReference type="Gene3D" id="2.60.120.620">
    <property type="entry name" value="q2cbj1_9rhob like domain"/>
    <property type="match status" value="1"/>
</dbReference>
<feature type="non-terminal residue" evidence="1">
    <location>
        <position position="140"/>
    </location>
</feature>
<reference evidence="1" key="1">
    <citation type="submission" date="2018-05" db="EMBL/GenBank/DDBJ databases">
        <authorList>
            <person name="Lanie J.A."/>
            <person name="Ng W.-L."/>
            <person name="Kazmierczak K.M."/>
            <person name="Andrzejewski T.M."/>
            <person name="Davidsen T.M."/>
            <person name="Wayne K.J."/>
            <person name="Tettelin H."/>
            <person name="Glass J.I."/>
            <person name="Rusch D."/>
            <person name="Podicherti R."/>
            <person name="Tsui H.-C.T."/>
            <person name="Winkler M.E."/>
        </authorList>
    </citation>
    <scope>NUCLEOTIDE SEQUENCE</scope>
</reference>
<evidence type="ECO:0000313" key="1">
    <source>
        <dbReference type="EMBL" id="SVD98706.1"/>
    </source>
</evidence>
<gene>
    <name evidence="1" type="ORF">METZ01_LOCUS451560</name>
</gene>
<dbReference type="EMBL" id="UINC01186469">
    <property type="protein sequence ID" value="SVD98706.1"/>
    <property type="molecule type" value="Genomic_DNA"/>
</dbReference>
<accession>A0A382ZSU1</accession>
<sequence>MLAFQERTLEFLNNSNDLNNALEEGGGASSSSDNNMPHIWPEAKDYYNWLMEGPSYEIWCHWNYKTPEQRQIERSWANLHPNGAWTKEHTHGEADQVAVLYLDVPPNSGNLEVHNPLFYHWQGTRQKAGTNSWTHVTVQT</sequence>
<proteinExistence type="predicted"/>
<name>A0A382ZSU1_9ZZZZ</name>
<protein>
    <recommendedName>
        <fullName evidence="2">Aspartyl/asparaginy/proline hydroxylase domain-containing protein</fullName>
    </recommendedName>
</protein>
<evidence type="ECO:0008006" key="2">
    <source>
        <dbReference type="Google" id="ProtNLM"/>
    </source>
</evidence>
<organism evidence="1">
    <name type="scientific">marine metagenome</name>
    <dbReference type="NCBI Taxonomy" id="408172"/>
    <lineage>
        <taxon>unclassified sequences</taxon>
        <taxon>metagenomes</taxon>
        <taxon>ecological metagenomes</taxon>
    </lineage>
</organism>